<dbReference type="PROSITE" id="PS51471">
    <property type="entry name" value="FE2OG_OXY"/>
    <property type="match status" value="1"/>
</dbReference>
<dbReference type="InterPro" id="IPR026992">
    <property type="entry name" value="DIOX_N"/>
</dbReference>
<sequence>MVSSTNHKLAVINFSKEKVGLESSWAATRDEVVAAMEEYGCFVALYDNVSSQLHEEIFESLKQLFDLPTSTKVLNKSVKPLFGYVGGIPLVPLYESLGIDNPNTLEGIQNFTKVMWPEGNDSFRETLLTYAKSQVELEQMVMQMIFEKYGVEKYLESYKKVFSYLTRVQKYRSPKENESNLAFVSHTDKSFMSIVHQHQYNGLEIRAKDGEWFNVDLTPSSFVVMAGDAIMAWSNNKITSAHHRVIMEEKGPRFSIAQFSFVEGIVETPEEFIDEEHPLQYKSFDHIEFLRFYAKPENLKQKHELPLKVYCGV</sequence>
<dbReference type="GO" id="GO:0016706">
    <property type="term" value="F:2-oxoglutarate-dependent dioxygenase activity"/>
    <property type="evidence" value="ECO:0007669"/>
    <property type="project" value="UniProtKB-ARBA"/>
</dbReference>
<protein>
    <submittedName>
        <fullName evidence="8">Oxygenase</fullName>
    </submittedName>
</protein>
<dbReference type="SUPFAM" id="SSF51197">
    <property type="entry name" value="Clavaminate synthase-like"/>
    <property type="match status" value="1"/>
</dbReference>
<evidence type="ECO:0000256" key="4">
    <source>
        <dbReference type="ARBA" id="ARBA00023004"/>
    </source>
</evidence>
<dbReference type="InterPro" id="IPR044861">
    <property type="entry name" value="IPNS-like_FE2OG_OXY"/>
</dbReference>
<keyword evidence="2 6" id="KW-0479">Metal-binding</keyword>
<dbReference type="EMBL" id="BAABME010000370">
    <property type="protein sequence ID" value="GAA0142171.1"/>
    <property type="molecule type" value="Genomic_DNA"/>
</dbReference>
<evidence type="ECO:0000256" key="5">
    <source>
        <dbReference type="ARBA" id="ARBA00057022"/>
    </source>
</evidence>
<evidence type="ECO:0000256" key="1">
    <source>
        <dbReference type="ARBA" id="ARBA00008056"/>
    </source>
</evidence>
<dbReference type="InterPro" id="IPR005123">
    <property type="entry name" value="Oxoglu/Fe-dep_dioxygenase_dom"/>
</dbReference>
<comment type="caution">
    <text evidence="8">The sequence shown here is derived from an EMBL/GenBank/DDBJ whole genome shotgun (WGS) entry which is preliminary data.</text>
</comment>
<keyword evidence="4 6" id="KW-0408">Iron</keyword>
<comment type="similarity">
    <text evidence="1 6">Belongs to the iron/ascorbate-dependent oxidoreductase family.</text>
</comment>
<dbReference type="GO" id="GO:0002238">
    <property type="term" value="P:response to molecule of fungal origin"/>
    <property type="evidence" value="ECO:0007669"/>
    <property type="project" value="UniProtKB-ARBA"/>
</dbReference>
<evidence type="ECO:0000256" key="6">
    <source>
        <dbReference type="RuleBase" id="RU003682"/>
    </source>
</evidence>
<dbReference type="GO" id="GO:0046872">
    <property type="term" value="F:metal ion binding"/>
    <property type="evidence" value="ECO:0007669"/>
    <property type="project" value="UniProtKB-KW"/>
</dbReference>
<feature type="domain" description="Fe2OG dioxygenase" evidence="7">
    <location>
        <begin position="160"/>
        <end position="264"/>
    </location>
</feature>
<dbReference type="AlphaFoldDB" id="A0AAV3NSU0"/>
<gene>
    <name evidence="8" type="ORF">LIER_03130</name>
</gene>
<dbReference type="PANTHER" id="PTHR47990">
    <property type="entry name" value="2-OXOGLUTARATE (2OG) AND FE(II)-DEPENDENT OXYGENASE SUPERFAMILY PROTEIN-RELATED"/>
    <property type="match status" value="1"/>
</dbReference>
<accession>A0AAV3NSU0</accession>
<dbReference type="InterPro" id="IPR050231">
    <property type="entry name" value="Iron_ascorbate_oxido_reductase"/>
</dbReference>
<keyword evidence="3 6" id="KW-0560">Oxidoreductase</keyword>
<dbReference type="FunFam" id="2.60.120.330:FF:000022">
    <property type="entry name" value="Probable 2-oxoglutarate-dependent dioxygenase AOP1.2"/>
    <property type="match status" value="1"/>
</dbReference>
<evidence type="ECO:0000256" key="2">
    <source>
        <dbReference type="ARBA" id="ARBA00022723"/>
    </source>
</evidence>
<dbReference type="InterPro" id="IPR027443">
    <property type="entry name" value="IPNS-like_sf"/>
</dbReference>
<evidence type="ECO:0000259" key="7">
    <source>
        <dbReference type="PROSITE" id="PS51471"/>
    </source>
</evidence>
<dbReference type="GO" id="GO:0009805">
    <property type="term" value="P:coumarin biosynthetic process"/>
    <property type="evidence" value="ECO:0007669"/>
    <property type="project" value="UniProtKB-ARBA"/>
</dbReference>
<evidence type="ECO:0000256" key="3">
    <source>
        <dbReference type="ARBA" id="ARBA00023002"/>
    </source>
</evidence>
<evidence type="ECO:0000313" key="8">
    <source>
        <dbReference type="EMBL" id="GAA0142171.1"/>
    </source>
</evidence>
<dbReference type="Pfam" id="PF03171">
    <property type="entry name" value="2OG-FeII_Oxy"/>
    <property type="match status" value="1"/>
</dbReference>
<comment type="function">
    <text evidence="5">Probable 2-oxoglutarate-dependent dioxygenase that may be involved in glucosinolates biosynthesis. May play a role in the production of aliphatic glucosinolates.</text>
</comment>
<name>A0AAV3NSU0_LITER</name>
<proteinExistence type="inferred from homology"/>
<organism evidence="8 9">
    <name type="scientific">Lithospermum erythrorhizon</name>
    <name type="common">Purple gromwell</name>
    <name type="synonym">Lithospermum officinale var. erythrorhizon</name>
    <dbReference type="NCBI Taxonomy" id="34254"/>
    <lineage>
        <taxon>Eukaryota</taxon>
        <taxon>Viridiplantae</taxon>
        <taxon>Streptophyta</taxon>
        <taxon>Embryophyta</taxon>
        <taxon>Tracheophyta</taxon>
        <taxon>Spermatophyta</taxon>
        <taxon>Magnoliopsida</taxon>
        <taxon>eudicotyledons</taxon>
        <taxon>Gunneridae</taxon>
        <taxon>Pentapetalae</taxon>
        <taxon>asterids</taxon>
        <taxon>lamiids</taxon>
        <taxon>Boraginales</taxon>
        <taxon>Boraginaceae</taxon>
        <taxon>Boraginoideae</taxon>
        <taxon>Lithospermeae</taxon>
        <taxon>Lithospermum</taxon>
    </lineage>
</organism>
<evidence type="ECO:0000313" key="9">
    <source>
        <dbReference type="Proteomes" id="UP001454036"/>
    </source>
</evidence>
<dbReference type="Gene3D" id="2.60.120.330">
    <property type="entry name" value="B-lactam Antibiotic, Isopenicillin N Synthase, Chain"/>
    <property type="match status" value="1"/>
</dbReference>
<reference evidence="8 9" key="1">
    <citation type="submission" date="2024-01" db="EMBL/GenBank/DDBJ databases">
        <title>The complete chloroplast genome sequence of Lithospermum erythrorhizon: insights into the phylogenetic relationship among Boraginaceae species and the maternal lineages of purple gromwells.</title>
        <authorList>
            <person name="Okada T."/>
            <person name="Watanabe K."/>
        </authorList>
    </citation>
    <scope>NUCLEOTIDE SEQUENCE [LARGE SCALE GENOMIC DNA]</scope>
</reference>
<keyword evidence="9" id="KW-1185">Reference proteome</keyword>
<dbReference type="Proteomes" id="UP001454036">
    <property type="component" value="Unassembled WGS sequence"/>
</dbReference>
<dbReference type="Pfam" id="PF14226">
    <property type="entry name" value="DIOX_N"/>
    <property type="match status" value="1"/>
</dbReference>